<proteinExistence type="inferred from homology"/>
<name>A0ABD1S637_9LAMI</name>
<evidence type="ECO:0000313" key="6">
    <source>
        <dbReference type="EMBL" id="KAL2496203.1"/>
    </source>
</evidence>
<dbReference type="Gene3D" id="1.20.58.2220">
    <property type="entry name" value="Formin, FH2 domain"/>
    <property type="match status" value="1"/>
</dbReference>
<comment type="similarity">
    <text evidence="1">Belongs to the formin-like family. Class-I subfamily.</text>
</comment>
<feature type="compositionally biased region" description="Low complexity" evidence="3">
    <location>
        <begin position="153"/>
        <end position="164"/>
    </location>
</feature>
<reference evidence="7" key="1">
    <citation type="submission" date="2024-07" db="EMBL/GenBank/DDBJ databases">
        <title>Two chromosome-level genome assemblies of Korean endemic species Abeliophyllum distichum and Forsythia ovata (Oleaceae).</title>
        <authorList>
            <person name="Jang H."/>
        </authorList>
    </citation>
    <scope>NUCLEOTIDE SEQUENCE [LARGE SCALE GENOMIC DNA]</scope>
</reference>
<dbReference type="SMART" id="SM00498">
    <property type="entry name" value="FH2"/>
    <property type="match status" value="1"/>
</dbReference>
<dbReference type="InterPro" id="IPR042201">
    <property type="entry name" value="FH2_Formin_sf"/>
</dbReference>
<dbReference type="InterPro" id="IPR027643">
    <property type="entry name" value="Formin-like_plant"/>
</dbReference>
<gene>
    <name evidence="6" type="ORF">Fot_39960</name>
</gene>
<keyword evidence="4" id="KW-0812">Transmembrane</keyword>
<dbReference type="PANTHER" id="PTHR23213:SF269">
    <property type="entry name" value="FORMIN-LIKE PROTEIN 5"/>
    <property type="match status" value="1"/>
</dbReference>
<feature type="compositionally biased region" description="Pro residues" evidence="3">
    <location>
        <begin position="450"/>
        <end position="477"/>
    </location>
</feature>
<feature type="compositionally biased region" description="Pro residues" evidence="3">
    <location>
        <begin position="398"/>
        <end position="408"/>
    </location>
</feature>
<evidence type="ECO:0000313" key="7">
    <source>
        <dbReference type="Proteomes" id="UP001604277"/>
    </source>
</evidence>
<dbReference type="SUPFAM" id="SSF101447">
    <property type="entry name" value="Formin homology 2 domain (FH2 domain)"/>
    <property type="match status" value="1"/>
</dbReference>
<accession>A0ABD1S637</accession>
<evidence type="ECO:0000256" key="2">
    <source>
        <dbReference type="RuleBase" id="RU361260"/>
    </source>
</evidence>
<protein>
    <recommendedName>
        <fullName evidence="2">Formin-like protein</fullName>
    </recommendedName>
</protein>
<dbReference type="InterPro" id="IPR015425">
    <property type="entry name" value="FH2_Formin"/>
</dbReference>
<comment type="caution">
    <text evidence="6">The sequence shown here is derived from an EMBL/GenBank/DDBJ whole genome shotgun (WGS) entry which is preliminary data.</text>
</comment>
<feature type="region of interest" description="Disordered" evidence="3">
    <location>
        <begin position="153"/>
        <end position="193"/>
    </location>
</feature>
<feature type="compositionally biased region" description="Pro residues" evidence="3">
    <location>
        <begin position="377"/>
        <end position="390"/>
    </location>
</feature>
<feature type="region of interest" description="Disordered" evidence="3">
    <location>
        <begin position="750"/>
        <end position="772"/>
    </location>
</feature>
<feature type="transmembrane region" description="Helical" evidence="4">
    <location>
        <begin position="201"/>
        <end position="221"/>
    </location>
</feature>
<keyword evidence="7" id="KW-1185">Reference proteome</keyword>
<feature type="compositionally biased region" description="Pro residues" evidence="3">
    <location>
        <begin position="416"/>
        <end position="426"/>
    </location>
</feature>
<dbReference type="Pfam" id="PF02181">
    <property type="entry name" value="FH2"/>
    <property type="match status" value="1"/>
</dbReference>
<dbReference type="PROSITE" id="PS51444">
    <property type="entry name" value="FH2"/>
    <property type="match status" value="1"/>
</dbReference>
<evidence type="ECO:0000256" key="1">
    <source>
        <dbReference type="ARBA" id="ARBA00025793"/>
    </source>
</evidence>
<evidence type="ECO:0000259" key="5">
    <source>
        <dbReference type="PROSITE" id="PS51444"/>
    </source>
</evidence>
<evidence type="ECO:0000256" key="4">
    <source>
        <dbReference type="SAM" id="Phobius"/>
    </source>
</evidence>
<sequence>MAFVVLIFTSVSPRVESKWEAQEPLLAYLMDSGEINQEMAELMWMNCRLELIHVKEALENLELCALEEWSKDKKLSDVRSSPKEDMSRTVNVLHPQVKKILVDCLRERNLMFPISEEENGLKNWYTKYMGFLFARLNSSRRRELIQRLGSSPASAVLSSSPAPSILNDSGLQPTSGEHSSDSPNSVSDVQSSNQKSSKKTVVVAVVVTAAVTFVVAALLFICCCRFCGTGSGRGRNDGSPLLSLSLSDYSIASSQKSFGLQTSVNEEKLGNQSFNNKLNHNRISSKFHMESHSVSDSKIEIPVGTIAAATISSAEDSVQIPPGMLGTFGLPVLKLPPGRTYPPKLPPGKTAPPPPPPPVPVPPPPPPPPIKLSSGGPSPPPPGPTPPPAIPSGVKTGPRPPPPPPPAIPSGIKTGPHPPPPPPPAIPSGIKTGPCPPPPPPPATGFKTSPHPPPPPGGIPPPRPPPVGFKPPRPPLLGPHHLSTSTSTEGGDAGAPKAKLKPFFWDKVLANPDHTMVWHQIKSGSFQFNEEMIETLFGYAPAEKNKTEAKKDFSSQGPSTQFIQIIDSKKSQNISILLKALNVTTEEVCDALQEGNELPSELIQTLMKMAPTAEEELKLRLYSGKLSQLGPADRFLKVLVDIPFAFKRLESLLFICTLQEETSMVKESLTVLEAACTELRKSRLFLKLLEAVLKTGNRMNDGTFRGGAQAFKLDTLLKLSDVKGTDGKTTLLHFVVQEIISSEGIRASRTAKESRSMSSIKSDELLEDSSQDSDDHFRSIGLQVISGLGSELENVKKAAVLDAEDLTGTVAKLRQALINARDFLNSEMKNVAEENGFYQTLKSFVQNTEVDVMWLLEEEKKIMALVKSTADYFHGKSGKDEGSAEVQRKANEAET</sequence>
<feature type="compositionally biased region" description="Pro residues" evidence="3">
    <location>
        <begin position="339"/>
        <end position="370"/>
    </location>
</feature>
<dbReference type="PANTHER" id="PTHR23213">
    <property type="entry name" value="FORMIN-RELATED"/>
    <property type="match status" value="1"/>
</dbReference>
<feature type="region of interest" description="Disordered" evidence="3">
    <location>
        <begin position="339"/>
        <end position="495"/>
    </location>
</feature>
<dbReference type="EMBL" id="JBFOLJ010000011">
    <property type="protein sequence ID" value="KAL2496203.1"/>
    <property type="molecule type" value="Genomic_DNA"/>
</dbReference>
<organism evidence="6 7">
    <name type="scientific">Forsythia ovata</name>
    <dbReference type="NCBI Taxonomy" id="205694"/>
    <lineage>
        <taxon>Eukaryota</taxon>
        <taxon>Viridiplantae</taxon>
        <taxon>Streptophyta</taxon>
        <taxon>Embryophyta</taxon>
        <taxon>Tracheophyta</taxon>
        <taxon>Spermatophyta</taxon>
        <taxon>Magnoliopsida</taxon>
        <taxon>eudicotyledons</taxon>
        <taxon>Gunneridae</taxon>
        <taxon>Pentapetalae</taxon>
        <taxon>asterids</taxon>
        <taxon>lamiids</taxon>
        <taxon>Lamiales</taxon>
        <taxon>Oleaceae</taxon>
        <taxon>Forsythieae</taxon>
        <taxon>Forsythia</taxon>
    </lineage>
</organism>
<dbReference type="Proteomes" id="UP001604277">
    <property type="component" value="Unassembled WGS sequence"/>
</dbReference>
<feature type="compositionally biased region" description="Pro residues" evidence="3">
    <location>
        <begin position="434"/>
        <end position="443"/>
    </location>
</feature>
<evidence type="ECO:0000256" key="3">
    <source>
        <dbReference type="SAM" id="MobiDB-lite"/>
    </source>
</evidence>
<dbReference type="AlphaFoldDB" id="A0ABD1S637"/>
<keyword evidence="4" id="KW-1133">Transmembrane helix</keyword>
<feature type="region of interest" description="Disordered" evidence="3">
    <location>
        <begin position="875"/>
        <end position="895"/>
    </location>
</feature>
<keyword evidence="4" id="KW-0472">Membrane</keyword>
<feature type="domain" description="FH2" evidence="5">
    <location>
        <begin position="490"/>
        <end position="895"/>
    </location>
</feature>
<feature type="compositionally biased region" description="Polar residues" evidence="3">
    <location>
        <begin position="166"/>
        <end position="193"/>
    </location>
</feature>